<feature type="transmembrane region" description="Helical" evidence="2">
    <location>
        <begin position="565"/>
        <end position="587"/>
    </location>
</feature>
<feature type="transmembrane region" description="Helical" evidence="2">
    <location>
        <begin position="534"/>
        <end position="553"/>
    </location>
</feature>
<keyword evidence="2" id="KW-0472">Membrane</keyword>
<feature type="transmembrane region" description="Helical" evidence="2">
    <location>
        <begin position="815"/>
        <end position="832"/>
    </location>
</feature>
<evidence type="ECO:0000313" key="3">
    <source>
        <dbReference type="EMBL" id="KAJ3436519.1"/>
    </source>
</evidence>
<dbReference type="PANTHER" id="PTHR35313:SF1">
    <property type="entry name" value="NO EXINE FORMATION 1"/>
    <property type="match status" value="1"/>
</dbReference>
<feature type="compositionally biased region" description="Basic and acidic residues" evidence="1">
    <location>
        <begin position="210"/>
        <end position="241"/>
    </location>
</feature>
<keyword evidence="2" id="KW-0812">Transmembrane</keyword>
<dbReference type="EMBL" id="JANTQA010000036">
    <property type="protein sequence ID" value="KAJ3436519.1"/>
    <property type="molecule type" value="Genomic_DNA"/>
</dbReference>
<feature type="transmembrane region" description="Helical" evidence="2">
    <location>
        <begin position="633"/>
        <end position="651"/>
    </location>
</feature>
<feature type="transmembrane region" description="Helical" evidence="2">
    <location>
        <begin position="302"/>
        <end position="319"/>
    </location>
</feature>
<feature type="transmembrane region" description="Helical" evidence="2">
    <location>
        <begin position="131"/>
        <end position="149"/>
    </location>
</feature>
<accession>A0AAV7Z651</accession>
<feature type="transmembrane region" description="Helical" evidence="2">
    <location>
        <begin position="37"/>
        <end position="53"/>
    </location>
</feature>
<name>A0AAV7Z651_9EUKA</name>
<feature type="transmembrane region" description="Helical" evidence="2">
    <location>
        <begin position="733"/>
        <end position="752"/>
    </location>
</feature>
<evidence type="ECO:0000256" key="2">
    <source>
        <dbReference type="SAM" id="Phobius"/>
    </source>
</evidence>
<feature type="compositionally biased region" description="Low complexity" evidence="1">
    <location>
        <begin position="191"/>
        <end position="203"/>
    </location>
</feature>
<feature type="transmembrane region" description="Helical" evidence="2">
    <location>
        <begin position="401"/>
        <end position="423"/>
    </location>
</feature>
<keyword evidence="2" id="KW-1133">Transmembrane helix</keyword>
<feature type="transmembrane region" description="Helical" evidence="2">
    <location>
        <begin position="509"/>
        <end position="527"/>
    </location>
</feature>
<feature type="transmembrane region" description="Helical" evidence="2">
    <location>
        <begin position="155"/>
        <end position="174"/>
    </location>
</feature>
<dbReference type="PANTHER" id="PTHR35313">
    <property type="entry name" value="NO EXINE FORMATION 1"/>
    <property type="match status" value="1"/>
</dbReference>
<feature type="transmembrane region" description="Helical" evidence="2">
    <location>
        <begin position="60"/>
        <end position="80"/>
    </location>
</feature>
<feature type="region of interest" description="Disordered" evidence="1">
    <location>
        <begin position="187"/>
        <end position="241"/>
    </location>
</feature>
<reference evidence="3" key="1">
    <citation type="submission" date="2022-08" db="EMBL/GenBank/DDBJ databases">
        <title>Novel sulphate-reducing endosymbionts in the free-living metamonad Anaeramoeba.</title>
        <authorList>
            <person name="Jerlstrom-Hultqvist J."/>
            <person name="Cepicka I."/>
            <person name="Gallot-Lavallee L."/>
            <person name="Salas-Leiva D."/>
            <person name="Curtis B.A."/>
            <person name="Zahonova K."/>
            <person name="Pipaliya S."/>
            <person name="Dacks J."/>
            <person name="Roger A.J."/>
        </authorList>
    </citation>
    <scope>NUCLEOTIDE SEQUENCE</scope>
    <source>
        <strain evidence="3">Busselton2</strain>
    </source>
</reference>
<feature type="transmembrane region" description="Helical" evidence="2">
    <location>
        <begin position="869"/>
        <end position="900"/>
    </location>
</feature>
<feature type="transmembrane region" description="Helical" evidence="2">
    <location>
        <begin position="370"/>
        <end position="389"/>
    </location>
</feature>
<evidence type="ECO:0000256" key="1">
    <source>
        <dbReference type="SAM" id="MobiDB-lite"/>
    </source>
</evidence>
<protein>
    <submittedName>
        <fullName evidence="3">No exine formation</fullName>
    </submittedName>
</protein>
<gene>
    <name evidence="3" type="ORF">M0812_18577</name>
</gene>
<proteinExistence type="predicted"/>
<comment type="caution">
    <text evidence="3">The sequence shown here is derived from an EMBL/GenBank/DDBJ whole genome shotgun (WGS) entry which is preliminary data.</text>
</comment>
<feature type="transmembrane region" description="Helical" evidence="2">
    <location>
        <begin position="772"/>
        <end position="791"/>
    </location>
</feature>
<feature type="transmembrane region" description="Helical" evidence="2">
    <location>
        <begin position="599"/>
        <end position="621"/>
    </location>
</feature>
<feature type="transmembrane region" description="Helical" evidence="2">
    <location>
        <begin position="273"/>
        <end position="290"/>
    </location>
</feature>
<organism evidence="3 4">
    <name type="scientific">Anaeramoeba flamelloides</name>
    <dbReference type="NCBI Taxonomy" id="1746091"/>
    <lineage>
        <taxon>Eukaryota</taxon>
        <taxon>Metamonada</taxon>
        <taxon>Anaeramoebidae</taxon>
        <taxon>Anaeramoeba</taxon>
    </lineage>
</organism>
<feature type="transmembrane region" description="Helical" evidence="2">
    <location>
        <begin position="838"/>
        <end position="857"/>
    </location>
</feature>
<feature type="transmembrane region" description="Helical" evidence="2">
    <location>
        <begin position="12"/>
        <end position="31"/>
    </location>
</feature>
<feature type="transmembrane region" description="Helical" evidence="2">
    <location>
        <begin position="92"/>
        <end position="111"/>
    </location>
</feature>
<feature type="transmembrane region" description="Helical" evidence="2">
    <location>
        <begin position="484"/>
        <end position="503"/>
    </location>
</feature>
<feature type="transmembrane region" description="Helical" evidence="2">
    <location>
        <begin position="340"/>
        <end position="358"/>
    </location>
</feature>
<feature type="transmembrane region" description="Helical" evidence="2">
    <location>
        <begin position="945"/>
        <end position="964"/>
    </location>
</feature>
<feature type="transmembrane region" description="Helical" evidence="2">
    <location>
        <begin position="692"/>
        <end position="721"/>
    </location>
</feature>
<feature type="transmembrane region" description="Helical" evidence="2">
    <location>
        <begin position="920"/>
        <end position="938"/>
    </location>
</feature>
<sequence length="1020" mass="118084">MKNNTRKMKLTKNFNFLLVGLPCLFIFLYVGGRTVCFVLSLGILFLTILHIIGHQKRILAFFWLLIINLEIALLFIPISARSLEHLPAGSSAFLTSNMFLFIIIFGLYVSFQMEWFSQYFSNETLRILEKALYSSFPSVSSVLLTYASSPFVSLVFLPYVLLGILFVNFLLFVLPQRSSFAISSNMKENENGNYNKKPNQNQKNRNKKVKEKEKEKGKGKKNENENENENEKEKEKEKEKNKKEIELGGTIKIYPTKERNSLKETQILGKAQYLINTILLIVYPTGMEFVVSKNVLLTNKVYSIHLITVFSLTIFFLGLTANRGSIDWIISKRYLKQIRIIFILISTLSLTSCLNYGYLQTLHVGDHISILLLQNMTFILTFLFEFHWLKIINFNKIQQNVFIVFTIIFMGLVARVFLLNIYVSVFLVISAAFLAHFYFAKKLYSLLIFALCITTILILFLYYNIWSIEYHFSEFFGINSKIMSILIISCFLFALIILISLLIKNWNLLGIILTLYCLLLLILEPILCSTDLQGSFIALLSTIFGLIAIYHLVFNKKINQTSHWLSTSFLITKLIVIFQQFFLITTHNNNQNFHQYNQSWNLIFVLPISILISALSSLFYFHSKSHPTYMSRISALAHICCIIGPIFLLVEEFAFKKLAFIARISWTIIISSISLTPLSFKHFSYNSIYKKINFTAFISGIVLLWVSEDLILIIPTVLLIAKISKIVVIYNNLVYKLGFSAILGTTLGIYYSKYYIKYDLDTNLKIVPNLNISILCSITVTFATLTLLTFSQKKRNYKNIKLDEKINFNFLKNKMFHISILLMWISPLFLFIVEKDTFNSVLLITMINLTIALFAKIKPQKSKTIWTNFALIFGIVGSIRISYELGYLQIGTIALSPLWLLLNKDNTIFFSFVSHRKRHIPSFLSSFFILLLSSKNLLFRHHNYFEFLLLIAVLIVDPILFLFAKNRKKMHFILMLLPNTLICFYTKILNTFLLSVIGIIFASIRLIDEDKKLQKKKKYL</sequence>
<evidence type="ECO:0000313" key="4">
    <source>
        <dbReference type="Proteomes" id="UP001146793"/>
    </source>
</evidence>
<feature type="transmembrane region" description="Helical" evidence="2">
    <location>
        <begin position="984"/>
        <end position="1007"/>
    </location>
</feature>
<dbReference type="Proteomes" id="UP001146793">
    <property type="component" value="Unassembled WGS sequence"/>
</dbReference>
<feature type="transmembrane region" description="Helical" evidence="2">
    <location>
        <begin position="443"/>
        <end position="463"/>
    </location>
</feature>
<dbReference type="AlphaFoldDB" id="A0AAV7Z651"/>